<evidence type="ECO:0000256" key="3">
    <source>
        <dbReference type="ARBA" id="ARBA00022723"/>
    </source>
</evidence>
<comment type="subcellular location">
    <subcellularLocation>
        <location evidence="1">Nucleus</location>
    </subcellularLocation>
</comment>
<feature type="domain" description="C2H2-type" evidence="10">
    <location>
        <begin position="63"/>
        <end position="90"/>
    </location>
</feature>
<evidence type="ECO:0000313" key="12">
    <source>
        <dbReference type="Proteomes" id="UP000008743"/>
    </source>
</evidence>
<evidence type="ECO:0000256" key="7">
    <source>
        <dbReference type="ARBA" id="ARBA00023242"/>
    </source>
</evidence>
<keyword evidence="7" id="KW-0539">Nucleus</keyword>
<evidence type="ECO:0000256" key="1">
    <source>
        <dbReference type="ARBA" id="ARBA00004123"/>
    </source>
</evidence>
<dbReference type="AlphaFoldDB" id="A0A0D2WPN7"/>
<sequence length="187" mass="21136">MWAAVVQNAQAVWPETQPLSLDSISRHPCEQLFGSAGLLFEHLREVHVGLRTDKTFQGQCQWANCSRADQQFVKPDQLTSHIKVHVDVRPFECICGARSKRQSDLRKHLEGCCQGTDFKWTKATSGLFLARKGFSDDAITRILQLVQDPEDILRVTDAQLLEVQTDAQTCRLVLDGTPVEFRNNTTK</sequence>
<evidence type="ECO:0000256" key="4">
    <source>
        <dbReference type="ARBA" id="ARBA00022737"/>
    </source>
</evidence>
<evidence type="ECO:0000313" key="11">
    <source>
        <dbReference type="EMBL" id="KJE92653.1"/>
    </source>
</evidence>
<dbReference type="PANTHER" id="PTHR47257:SF1">
    <property type="entry name" value="PH-RESPONSE TRANSCRIPTION FACTOR PACC_RIM101"/>
    <property type="match status" value="1"/>
</dbReference>
<evidence type="ECO:0000256" key="2">
    <source>
        <dbReference type="ARBA" id="ARBA00022491"/>
    </source>
</evidence>
<dbReference type="STRING" id="595528.A0A0D2WPN7"/>
<proteinExistence type="inferred from homology"/>
<dbReference type="InterPro" id="IPR050806">
    <property type="entry name" value="pacC/RIM101"/>
</dbReference>
<dbReference type="GO" id="GO:0005634">
    <property type="term" value="C:nucleus"/>
    <property type="evidence" value="ECO:0007669"/>
    <property type="project" value="UniProtKB-SubCell"/>
</dbReference>
<dbReference type="InterPro" id="IPR013087">
    <property type="entry name" value="Znf_C2H2_type"/>
</dbReference>
<evidence type="ECO:0000259" key="10">
    <source>
        <dbReference type="PROSITE" id="PS50157"/>
    </source>
</evidence>
<dbReference type="EMBL" id="KE346364">
    <property type="protein sequence ID" value="KJE92653.1"/>
    <property type="molecule type" value="Genomic_DNA"/>
</dbReference>
<keyword evidence="3" id="KW-0479">Metal-binding</keyword>
<dbReference type="PROSITE" id="PS50157">
    <property type="entry name" value="ZINC_FINGER_C2H2_2"/>
    <property type="match status" value="1"/>
</dbReference>
<protein>
    <recommendedName>
        <fullName evidence="10">C2H2-type domain-containing protein</fullName>
    </recommendedName>
</protein>
<keyword evidence="6" id="KW-0862">Zinc</keyword>
<accession>A0A0D2WPN7</accession>
<dbReference type="PANTHER" id="PTHR47257">
    <property type="entry name" value="PH-RESPONSE TRANSCRIPTION FACTOR PACC/RIM101"/>
    <property type="match status" value="1"/>
</dbReference>
<keyword evidence="5 9" id="KW-0863">Zinc-finger</keyword>
<dbReference type="InParanoid" id="A0A0D2WPN7"/>
<evidence type="ECO:0000256" key="9">
    <source>
        <dbReference type="PROSITE-ProRule" id="PRU00042"/>
    </source>
</evidence>
<keyword evidence="4" id="KW-0677">Repeat</keyword>
<reference evidence="12" key="1">
    <citation type="submission" date="2011-02" db="EMBL/GenBank/DDBJ databases">
        <title>The Genome Sequence of Capsaspora owczarzaki ATCC 30864.</title>
        <authorList>
            <person name="Russ C."/>
            <person name="Cuomo C."/>
            <person name="Burger G."/>
            <person name="Gray M.W."/>
            <person name="Holland P.W.H."/>
            <person name="King N."/>
            <person name="Lang F.B.F."/>
            <person name="Roger A.J."/>
            <person name="Ruiz-Trillo I."/>
            <person name="Young S.K."/>
            <person name="Zeng Q."/>
            <person name="Gargeya S."/>
            <person name="Alvarado L."/>
            <person name="Berlin A."/>
            <person name="Chapman S.B."/>
            <person name="Chen Z."/>
            <person name="Freedman E."/>
            <person name="Gellesch M."/>
            <person name="Goldberg J."/>
            <person name="Griggs A."/>
            <person name="Gujja S."/>
            <person name="Heilman E."/>
            <person name="Heiman D."/>
            <person name="Howarth C."/>
            <person name="Mehta T."/>
            <person name="Neiman D."/>
            <person name="Pearson M."/>
            <person name="Roberts A."/>
            <person name="Saif S."/>
            <person name="Shea T."/>
            <person name="Shenoy N."/>
            <person name="Sisk P."/>
            <person name="Stolte C."/>
            <person name="Sykes S."/>
            <person name="White J."/>
            <person name="Yandava C."/>
            <person name="Haas B."/>
            <person name="Nusbaum C."/>
            <person name="Birren B."/>
        </authorList>
    </citation>
    <scope>NUCLEOTIDE SEQUENCE</scope>
    <source>
        <strain evidence="12">ATCC 30864</strain>
    </source>
</reference>
<dbReference type="InterPro" id="IPR036236">
    <property type="entry name" value="Znf_C2H2_sf"/>
</dbReference>
<comment type="similarity">
    <text evidence="8">Belongs to the pacC/RIM101 family.</text>
</comment>
<evidence type="ECO:0000256" key="8">
    <source>
        <dbReference type="ARBA" id="ARBA00038089"/>
    </source>
</evidence>
<dbReference type="Gene3D" id="3.30.160.60">
    <property type="entry name" value="Classic Zinc Finger"/>
    <property type="match status" value="1"/>
</dbReference>
<dbReference type="Proteomes" id="UP000008743">
    <property type="component" value="Unassembled WGS sequence"/>
</dbReference>
<dbReference type="GO" id="GO:0008270">
    <property type="term" value="F:zinc ion binding"/>
    <property type="evidence" value="ECO:0007669"/>
    <property type="project" value="UniProtKB-KW"/>
</dbReference>
<dbReference type="OrthoDB" id="6155966at2759"/>
<evidence type="ECO:0000256" key="6">
    <source>
        <dbReference type="ARBA" id="ARBA00022833"/>
    </source>
</evidence>
<organism evidence="11 12">
    <name type="scientific">Capsaspora owczarzaki (strain ATCC 30864)</name>
    <dbReference type="NCBI Taxonomy" id="595528"/>
    <lineage>
        <taxon>Eukaryota</taxon>
        <taxon>Filasterea</taxon>
        <taxon>Capsaspora</taxon>
    </lineage>
</organism>
<gene>
    <name evidence="11" type="ORF">CAOG_009687</name>
</gene>
<name>A0A0D2WPN7_CAPO3</name>
<keyword evidence="2" id="KW-0678">Repressor</keyword>
<keyword evidence="12" id="KW-1185">Reference proteome</keyword>
<evidence type="ECO:0000256" key="5">
    <source>
        <dbReference type="ARBA" id="ARBA00022771"/>
    </source>
</evidence>
<dbReference type="PhylomeDB" id="A0A0D2WPN7"/>
<dbReference type="SUPFAM" id="SSF57667">
    <property type="entry name" value="beta-beta-alpha zinc fingers"/>
    <property type="match status" value="1"/>
</dbReference>